<keyword evidence="8" id="KW-0732">Signal</keyword>
<evidence type="ECO:0000256" key="8">
    <source>
        <dbReference type="ARBA" id="ARBA00022729"/>
    </source>
</evidence>
<keyword evidence="10" id="KW-0769">Symport</keyword>
<evidence type="ECO:0000256" key="10">
    <source>
        <dbReference type="ARBA" id="ARBA00022847"/>
    </source>
</evidence>
<keyword evidence="4" id="KW-0050">Antiport</keyword>
<dbReference type="EMBL" id="CAHIKZ030000295">
    <property type="protein sequence ID" value="CAE1167125.1"/>
    <property type="molecule type" value="Genomic_DNA"/>
</dbReference>
<dbReference type="InterPro" id="IPR004837">
    <property type="entry name" value="NaCa_Exmemb"/>
</dbReference>
<sequence length="639" mass="71351">MLHTFTTTSFSWAAGQQRQPYHERILHQYKDDVLGLSDQLLLWQSKVPIRQLMALPNCTPPAVNQFPRDLFTQEQRKNGALVIHVLVAAYMFLGLSVVCDDYFIPSLESISEALHLQTDVAGATFMAAGSSAPELATSIIGVFVAKNDIGLGTVVGSAVYNILFVISLCALFAGATVHLNWWPLFRDCSCYTLSIITLLIIILDEIVTWYEALVLVLLYMFYILLMYFNPTLEQWALSHCTCLTSSSPPLACKISEEVNIYNKLPSKGVSEEDVSKKPNEVTEISPNCSNFEKVPATHDTDSDSDEFDEKSNFVALGKGLSEDPPNNTCWTTNMPPVEVAPPEPKPKSALSMPSTCLKRVQWVIMFPIIAILYITIPDCRKTRFQRCYLLTFIMSVVWLSVFSFLMVWMITVTGYTLGIPDTVMGLTFVAFGVSVPDAITSLIVAREGYGDMAISNAVGSNVFDILLCMGFPWLLSTLFYQSDVPVYSEGLTYSVVTLLSTVLFLILATHFNGWKLSIRYGGRQMCYNCQYTITSTKQGIECASEYNNTINSGKCPYKCIIHSETNKETEELRSYFRGCGKGYTKNGCSEVGNIETCYYTCTDHFCNGIDIRPSKNNSLDITIDKSLLFLIYFVFVSNI</sequence>
<keyword evidence="3" id="KW-0813">Transport</keyword>
<proteinExistence type="inferred from homology"/>
<evidence type="ECO:0000259" key="18">
    <source>
        <dbReference type="Pfam" id="PF01699"/>
    </source>
</evidence>
<feature type="domain" description="Sodium/calcium exchanger membrane region" evidence="18">
    <location>
        <begin position="389"/>
        <end position="508"/>
    </location>
</feature>
<dbReference type="AlphaFoldDB" id="A0A812B4U7"/>
<evidence type="ECO:0000256" key="13">
    <source>
        <dbReference type="ARBA" id="ARBA00023053"/>
    </source>
</evidence>
<keyword evidence="13" id="KW-0915">Sodium</keyword>
<comment type="caution">
    <text evidence="19">The sequence shown here is derived from an EMBL/GenBank/DDBJ whole genome shotgun (WGS) entry which is preliminary data.</text>
</comment>
<dbReference type="Proteomes" id="UP000597762">
    <property type="component" value="Unassembled WGS sequence"/>
</dbReference>
<evidence type="ECO:0000256" key="6">
    <source>
        <dbReference type="ARBA" id="ARBA00022568"/>
    </source>
</evidence>
<evidence type="ECO:0000256" key="15">
    <source>
        <dbReference type="ARBA" id="ARBA00023136"/>
    </source>
</evidence>
<accession>A0A812B4U7</accession>
<evidence type="ECO:0000256" key="5">
    <source>
        <dbReference type="ARBA" id="ARBA00022538"/>
    </source>
</evidence>
<comment type="similarity">
    <text evidence="2">Belongs to the Ca(2+):cation antiporter (CaCA) (TC 2.A.19) family. SLC24A subfamily.</text>
</comment>
<feature type="transmembrane region" description="Helical" evidence="17">
    <location>
        <begin position="124"/>
        <end position="145"/>
    </location>
</feature>
<feature type="transmembrane region" description="Helical" evidence="17">
    <location>
        <begin position="210"/>
        <end position="228"/>
    </location>
</feature>
<dbReference type="InterPro" id="IPR004481">
    <property type="entry name" value="K/Na/Ca-exchanger"/>
</dbReference>
<evidence type="ECO:0000256" key="12">
    <source>
        <dbReference type="ARBA" id="ARBA00022989"/>
    </source>
</evidence>
<dbReference type="GO" id="GO:0005886">
    <property type="term" value="C:plasma membrane"/>
    <property type="evidence" value="ECO:0007669"/>
    <property type="project" value="TreeGrafter"/>
</dbReference>
<evidence type="ECO:0000256" key="11">
    <source>
        <dbReference type="ARBA" id="ARBA00022958"/>
    </source>
</evidence>
<dbReference type="GO" id="GO:0006874">
    <property type="term" value="P:intracellular calcium ion homeostasis"/>
    <property type="evidence" value="ECO:0007669"/>
    <property type="project" value="TreeGrafter"/>
</dbReference>
<evidence type="ECO:0000256" key="4">
    <source>
        <dbReference type="ARBA" id="ARBA00022449"/>
    </source>
</evidence>
<evidence type="ECO:0000256" key="1">
    <source>
        <dbReference type="ARBA" id="ARBA00004141"/>
    </source>
</evidence>
<dbReference type="FunFam" id="1.20.1420.30:FF:000018">
    <property type="entry name" value="Sodium/potassium/calcium exchanger 2"/>
    <property type="match status" value="1"/>
</dbReference>
<evidence type="ECO:0000313" key="19">
    <source>
        <dbReference type="EMBL" id="CAE1167125.1"/>
    </source>
</evidence>
<dbReference type="PANTHER" id="PTHR10846">
    <property type="entry name" value="SODIUM/POTASSIUM/CALCIUM EXCHANGER"/>
    <property type="match status" value="1"/>
</dbReference>
<dbReference type="GO" id="GO:0015293">
    <property type="term" value="F:symporter activity"/>
    <property type="evidence" value="ECO:0007669"/>
    <property type="project" value="UniProtKB-KW"/>
</dbReference>
<dbReference type="Pfam" id="PF01699">
    <property type="entry name" value="Na_Ca_ex"/>
    <property type="match status" value="2"/>
</dbReference>
<keyword evidence="16" id="KW-0739">Sodium transport</keyword>
<feature type="transmembrane region" description="Helical" evidence="17">
    <location>
        <begin position="423"/>
        <end position="445"/>
    </location>
</feature>
<evidence type="ECO:0000256" key="14">
    <source>
        <dbReference type="ARBA" id="ARBA00023065"/>
    </source>
</evidence>
<gene>
    <name evidence="19" type="ORF">SPHA_9244</name>
</gene>
<evidence type="ECO:0000256" key="7">
    <source>
        <dbReference type="ARBA" id="ARBA00022692"/>
    </source>
</evidence>
<keyword evidence="7 17" id="KW-0812">Transmembrane</keyword>
<evidence type="ECO:0000256" key="3">
    <source>
        <dbReference type="ARBA" id="ARBA00022448"/>
    </source>
</evidence>
<keyword evidence="12 17" id="KW-1133">Transmembrane helix</keyword>
<keyword evidence="15 17" id="KW-0472">Membrane</keyword>
<feature type="transmembrane region" description="Helical" evidence="17">
    <location>
        <begin position="491"/>
        <end position="511"/>
    </location>
</feature>
<evidence type="ECO:0000256" key="2">
    <source>
        <dbReference type="ARBA" id="ARBA00005364"/>
    </source>
</evidence>
<feature type="transmembrane region" description="Helical" evidence="17">
    <location>
        <begin position="360"/>
        <end position="376"/>
    </location>
</feature>
<evidence type="ECO:0000256" key="17">
    <source>
        <dbReference type="SAM" id="Phobius"/>
    </source>
</evidence>
<evidence type="ECO:0000256" key="9">
    <source>
        <dbReference type="ARBA" id="ARBA00022837"/>
    </source>
</evidence>
<dbReference type="GO" id="GO:0008273">
    <property type="term" value="F:calcium, potassium:sodium antiporter activity"/>
    <property type="evidence" value="ECO:0007669"/>
    <property type="project" value="TreeGrafter"/>
</dbReference>
<comment type="subcellular location">
    <subcellularLocation>
        <location evidence="1">Membrane</location>
        <topology evidence="1">Multi-pass membrane protein</topology>
    </subcellularLocation>
</comment>
<dbReference type="GO" id="GO:0005262">
    <property type="term" value="F:calcium channel activity"/>
    <property type="evidence" value="ECO:0007669"/>
    <property type="project" value="TreeGrafter"/>
</dbReference>
<keyword evidence="5" id="KW-0633">Potassium transport</keyword>
<dbReference type="NCBIfam" id="TIGR00367">
    <property type="entry name" value="calcium/sodium antiporter"/>
    <property type="match status" value="1"/>
</dbReference>
<feature type="transmembrane region" description="Helical" evidence="17">
    <location>
        <begin position="457"/>
        <end position="479"/>
    </location>
</feature>
<feature type="domain" description="Sodium/calcium exchanger membrane region" evidence="18">
    <location>
        <begin position="85"/>
        <end position="227"/>
    </location>
</feature>
<dbReference type="FunFam" id="1.20.1420.30:FF:000009">
    <property type="entry name" value="sodium/potassium/calcium exchanger 5 isoform X2"/>
    <property type="match status" value="1"/>
</dbReference>
<feature type="transmembrane region" description="Helical" evidence="17">
    <location>
        <begin position="388"/>
        <end position="411"/>
    </location>
</feature>
<dbReference type="OrthoDB" id="2127281at2759"/>
<name>A0A812B4U7_ACAPH</name>
<dbReference type="InterPro" id="IPR044880">
    <property type="entry name" value="NCX_ion-bd_dom_sf"/>
</dbReference>
<dbReference type="PANTHER" id="PTHR10846:SF74">
    <property type="entry name" value="SODIUM_POTASSIUM_CALCIUM EXCHANGER CG1090-RELATED"/>
    <property type="match status" value="1"/>
</dbReference>
<keyword evidence="14" id="KW-0406">Ion transport</keyword>
<organism evidence="19 20">
    <name type="scientific">Acanthosepion pharaonis</name>
    <name type="common">Pharaoh cuttlefish</name>
    <name type="synonym">Sepia pharaonis</name>
    <dbReference type="NCBI Taxonomy" id="158019"/>
    <lineage>
        <taxon>Eukaryota</taxon>
        <taxon>Metazoa</taxon>
        <taxon>Spiralia</taxon>
        <taxon>Lophotrochozoa</taxon>
        <taxon>Mollusca</taxon>
        <taxon>Cephalopoda</taxon>
        <taxon>Coleoidea</taxon>
        <taxon>Decapodiformes</taxon>
        <taxon>Sepiida</taxon>
        <taxon>Sepiina</taxon>
        <taxon>Sepiidae</taxon>
        <taxon>Acanthosepion</taxon>
    </lineage>
</organism>
<keyword evidence="6" id="KW-0109">Calcium transport</keyword>
<evidence type="ECO:0000313" key="20">
    <source>
        <dbReference type="Proteomes" id="UP000597762"/>
    </source>
</evidence>
<keyword evidence="11" id="KW-0630">Potassium</keyword>
<protein>
    <submittedName>
        <fullName evidence="19">SLC24A4</fullName>
    </submittedName>
</protein>
<feature type="transmembrane region" description="Helical" evidence="17">
    <location>
        <begin position="184"/>
        <end position="203"/>
    </location>
</feature>
<feature type="transmembrane region" description="Helical" evidence="17">
    <location>
        <begin position="81"/>
        <end position="104"/>
    </location>
</feature>
<feature type="transmembrane region" description="Helical" evidence="17">
    <location>
        <begin position="157"/>
        <end position="178"/>
    </location>
</feature>
<reference evidence="19" key="1">
    <citation type="submission" date="2021-01" db="EMBL/GenBank/DDBJ databases">
        <authorList>
            <person name="Li R."/>
            <person name="Bekaert M."/>
        </authorList>
    </citation>
    <scope>NUCLEOTIDE SEQUENCE</scope>
    <source>
        <strain evidence="19">Farmed</strain>
    </source>
</reference>
<dbReference type="Gene3D" id="1.20.1420.30">
    <property type="entry name" value="NCX, central ion-binding region"/>
    <property type="match status" value="2"/>
</dbReference>
<evidence type="ECO:0000256" key="16">
    <source>
        <dbReference type="ARBA" id="ARBA00023201"/>
    </source>
</evidence>
<keyword evidence="9" id="KW-0106">Calcium</keyword>
<keyword evidence="20" id="KW-1185">Reference proteome</keyword>